<evidence type="ECO:0000259" key="16">
    <source>
        <dbReference type="PROSITE" id="PS51198"/>
    </source>
</evidence>
<dbReference type="GO" id="GO:0043138">
    <property type="term" value="F:3'-5' DNA helicase activity"/>
    <property type="evidence" value="ECO:0007669"/>
    <property type="project" value="UniProtKB-EC"/>
</dbReference>
<dbReference type="Pfam" id="PF00580">
    <property type="entry name" value="UvrD-helicase"/>
    <property type="match status" value="1"/>
</dbReference>
<evidence type="ECO:0000256" key="6">
    <source>
        <dbReference type="ARBA" id="ARBA00022806"/>
    </source>
</evidence>
<evidence type="ECO:0000256" key="7">
    <source>
        <dbReference type="ARBA" id="ARBA00022839"/>
    </source>
</evidence>
<dbReference type="Gene3D" id="1.10.486.10">
    <property type="entry name" value="PCRA, domain 4"/>
    <property type="match status" value="1"/>
</dbReference>
<dbReference type="GO" id="GO:0033202">
    <property type="term" value="C:DNA helicase complex"/>
    <property type="evidence" value="ECO:0007669"/>
    <property type="project" value="TreeGrafter"/>
</dbReference>
<evidence type="ECO:0000256" key="11">
    <source>
        <dbReference type="ARBA" id="ARBA00023235"/>
    </source>
</evidence>
<dbReference type="PANTHER" id="PTHR11070:SF48">
    <property type="entry name" value="ATP-DEPENDENT HELICASE_NUCLEASE SUBUNIT A"/>
    <property type="match status" value="1"/>
</dbReference>
<dbReference type="CDD" id="cd17932">
    <property type="entry name" value="DEXQc_UvrD"/>
    <property type="match status" value="1"/>
</dbReference>
<feature type="domain" description="UvrD-like helicase ATP-binding" evidence="16">
    <location>
        <begin position="1"/>
        <end position="309"/>
    </location>
</feature>
<dbReference type="Gene3D" id="1.10.10.160">
    <property type="match status" value="1"/>
</dbReference>
<keyword evidence="10" id="KW-0234">DNA repair</keyword>
<dbReference type="PANTHER" id="PTHR11070">
    <property type="entry name" value="UVRD / RECB / PCRA DNA HELICASE FAMILY MEMBER"/>
    <property type="match status" value="1"/>
</dbReference>
<sequence>MLNSEQKLAVENNNGPLLIVAGAGTGKTTVISEKIKFLIEKGLAKPDEILALTFTEKAAREMEERVDVALPYGTFGMWIMTFHSFCDRLLREEGLHIGINPNYKLMTQAESYLFVKNNFWKFNLSYFRPHGNPYKFIAGLLDHFSRLKDEDVSPNEYSEFTNSVIASEAKQSSEDTEKIAASPLAPRNDILELAEAFKLYEDLKIKEGVMDFSDLISYTLKLLRDRPKILTQYQRKFKYILLDEFQDTNYAQYQMVKLLCQDDCNVTVVADDDQSVYRFRGAAISNVLQFRKDYPKAKVIALNKNYRSTQEILDRSYDLIQHNNPDRLEVAEKIDKKLLSQVSGNGEKIEFNYFDRGENEAEYVVKKIAELRTSDSGLDYKDFAILVRANNHSEVFIRAFERSGVPYQFLGPGQLYRQPEIKDLIAYLRFLADFTDTVSLYRVLSMEVFDFKQRDLISLLSQAKKQYISLFEIMEKEDRDFVKMVHKHQELIHKESAGQILYYFLEDSGLLRLITEYKTKFGELQAQNIIKFFDKLKSLEGRGNVANLFSAVEYLELAMEAGESPVTAETDWLKSNAVNILTLHSAKGLEFPVVFLVNLVDGRFPSRERKEQIPIPDNLIKEILPTGDFHIQEERRLCYVGMTRAKRRLFFTAAGFYGEGKRERKISPFVAEAIGVTTDNRIQTTEKEKQISLFEWDRIETAVDSSQKSVVKIDYLSYSAIETFRMCPLHFKLKNILRIPTPPSSAQSMGNSTHLILRDLYLHKDLSLDDLFAKDWISEGYKSKKHEEEAKERVRHFLQDYLKTDLHKNAQPIFLEQPFIFKLTEDLRLGGKFDRIDDLGGERIEIIDYKTGAHVPTKKDIDADLQMTIYSIAAINPGVYNKKISDVKLSFYYFETGEKISTVRTVERLEAAKKEILEIRDQIQKSDFQCSNSILCQSCEFKILCN</sequence>
<evidence type="ECO:0000256" key="4">
    <source>
        <dbReference type="ARBA" id="ARBA00022763"/>
    </source>
</evidence>
<dbReference type="InterPro" id="IPR038726">
    <property type="entry name" value="PDDEXK_AddAB-type"/>
</dbReference>
<keyword evidence="7" id="KW-0269">Exonuclease</keyword>
<comment type="similarity">
    <text evidence="1">Belongs to the helicase family. UvrD subfamily.</text>
</comment>
<dbReference type="InterPro" id="IPR014016">
    <property type="entry name" value="UvrD-like_ATP-bd"/>
</dbReference>
<dbReference type="InterPro" id="IPR014017">
    <property type="entry name" value="DNA_helicase_UvrD-like_C"/>
</dbReference>
<evidence type="ECO:0000256" key="8">
    <source>
        <dbReference type="ARBA" id="ARBA00022840"/>
    </source>
</evidence>
<dbReference type="PROSITE" id="PS51198">
    <property type="entry name" value="UVRD_HELICASE_ATP_BIND"/>
    <property type="match status" value="1"/>
</dbReference>
<dbReference type="SUPFAM" id="SSF52980">
    <property type="entry name" value="Restriction endonuclease-like"/>
    <property type="match status" value="1"/>
</dbReference>
<dbReference type="GO" id="GO:0005524">
    <property type="term" value="F:ATP binding"/>
    <property type="evidence" value="ECO:0007669"/>
    <property type="project" value="UniProtKB-UniRule"/>
</dbReference>
<comment type="catalytic activity">
    <reaction evidence="12">
        <text>Couples ATP hydrolysis with the unwinding of duplex DNA by translocating in the 3'-5' direction.</text>
        <dbReference type="EC" id="5.6.2.4"/>
    </reaction>
</comment>
<dbReference type="EMBL" id="MFJG01000026">
    <property type="protein sequence ID" value="OGG05864.1"/>
    <property type="molecule type" value="Genomic_DNA"/>
</dbReference>
<dbReference type="Pfam" id="PF12705">
    <property type="entry name" value="PDDEXK_1"/>
    <property type="match status" value="1"/>
</dbReference>
<dbReference type="GO" id="GO:0005829">
    <property type="term" value="C:cytosol"/>
    <property type="evidence" value="ECO:0007669"/>
    <property type="project" value="TreeGrafter"/>
</dbReference>
<dbReference type="STRING" id="1798377.A2872_02590"/>
<dbReference type="GO" id="GO:0000725">
    <property type="term" value="P:recombinational repair"/>
    <property type="evidence" value="ECO:0007669"/>
    <property type="project" value="TreeGrafter"/>
</dbReference>
<evidence type="ECO:0000259" key="17">
    <source>
        <dbReference type="PROSITE" id="PS51217"/>
    </source>
</evidence>
<dbReference type="Gene3D" id="3.90.320.10">
    <property type="match status" value="1"/>
</dbReference>
<dbReference type="Pfam" id="PF13361">
    <property type="entry name" value="UvrD_C"/>
    <property type="match status" value="1"/>
</dbReference>
<evidence type="ECO:0000313" key="18">
    <source>
        <dbReference type="EMBL" id="OGG05864.1"/>
    </source>
</evidence>
<keyword evidence="9" id="KW-0238">DNA-binding</keyword>
<protein>
    <recommendedName>
        <fullName evidence="13">DNA 3'-5' helicase</fullName>
        <ecNumber evidence="13">5.6.2.4</ecNumber>
    </recommendedName>
</protein>
<evidence type="ECO:0000256" key="2">
    <source>
        <dbReference type="ARBA" id="ARBA00022722"/>
    </source>
</evidence>
<proteinExistence type="inferred from homology"/>
<keyword evidence="8 15" id="KW-0067">ATP-binding</keyword>
<name>A0A1F5Z0K7_9BACT</name>
<evidence type="ECO:0000256" key="1">
    <source>
        <dbReference type="ARBA" id="ARBA00009922"/>
    </source>
</evidence>
<keyword evidence="5 15" id="KW-0378">Hydrolase</keyword>
<keyword evidence="11" id="KW-0413">Isomerase</keyword>
<dbReference type="InterPro" id="IPR011604">
    <property type="entry name" value="PDDEXK-like_dom_sf"/>
</dbReference>
<evidence type="ECO:0000256" key="15">
    <source>
        <dbReference type="PROSITE-ProRule" id="PRU00560"/>
    </source>
</evidence>
<dbReference type="AlphaFoldDB" id="A0A1F5Z0K7"/>
<evidence type="ECO:0000256" key="10">
    <source>
        <dbReference type="ARBA" id="ARBA00023204"/>
    </source>
</evidence>
<dbReference type="GO" id="GO:0003677">
    <property type="term" value="F:DNA binding"/>
    <property type="evidence" value="ECO:0007669"/>
    <property type="project" value="UniProtKB-KW"/>
</dbReference>
<comment type="catalytic activity">
    <reaction evidence="14">
        <text>ATP + H2O = ADP + phosphate + H(+)</text>
        <dbReference type="Rhea" id="RHEA:13065"/>
        <dbReference type="ChEBI" id="CHEBI:15377"/>
        <dbReference type="ChEBI" id="CHEBI:15378"/>
        <dbReference type="ChEBI" id="CHEBI:30616"/>
        <dbReference type="ChEBI" id="CHEBI:43474"/>
        <dbReference type="ChEBI" id="CHEBI:456216"/>
        <dbReference type="EC" id="5.6.2.4"/>
    </reaction>
</comment>
<reference evidence="18 19" key="1">
    <citation type="journal article" date="2016" name="Nat. Commun.">
        <title>Thousands of microbial genomes shed light on interconnected biogeochemical processes in an aquifer system.</title>
        <authorList>
            <person name="Anantharaman K."/>
            <person name="Brown C.T."/>
            <person name="Hug L.A."/>
            <person name="Sharon I."/>
            <person name="Castelle C.J."/>
            <person name="Probst A.J."/>
            <person name="Thomas B.C."/>
            <person name="Singh A."/>
            <person name="Wilkins M.J."/>
            <person name="Karaoz U."/>
            <person name="Brodie E.L."/>
            <person name="Williams K.H."/>
            <person name="Hubbard S.S."/>
            <person name="Banfield J.F."/>
        </authorList>
    </citation>
    <scope>NUCLEOTIDE SEQUENCE [LARGE SCALE GENOMIC DNA]</scope>
</reference>
<dbReference type="EC" id="5.6.2.4" evidence="13"/>
<evidence type="ECO:0000256" key="3">
    <source>
        <dbReference type="ARBA" id="ARBA00022741"/>
    </source>
</evidence>
<keyword evidence="4" id="KW-0227">DNA damage</keyword>
<keyword evidence="3 15" id="KW-0547">Nucleotide-binding</keyword>
<organism evidence="18 19">
    <name type="scientific">Candidatus Gottesmanbacteria bacterium RIFCSPHIGHO2_01_FULL_42_12</name>
    <dbReference type="NCBI Taxonomy" id="1798377"/>
    <lineage>
        <taxon>Bacteria</taxon>
        <taxon>Candidatus Gottesmaniibacteriota</taxon>
    </lineage>
</organism>
<gene>
    <name evidence="18" type="ORF">A2872_02590</name>
</gene>
<feature type="binding site" evidence="15">
    <location>
        <begin position="21"/>
        <end position="28"/>
    </location>
    <ligand>
        <name>ATP</name>
        <dbReference type="ChEBI" id="CHEBI:30616"/>
    </ligand>
</feature>
<keyword evidence="6 15" id="KW-0347">Helicase</keyword>
<dbReference type="GO" id="GO:0004527">
    <property type="term" value="F:exonuclease activity"/>
    <property type="evidence" value="ECO:0007669"/>
    <property type="project" value="UniProtKB-KW"/>
</dbReference>
<dbReference type="InterPro" id="IPR000212">
    <property type="entry name" value="DNA_helicase_UvrD/REP"/>
</dbReference>
<dbReference type="PROSITE" id="PS51217">
    <property type="entry name" value="UVRD_HELICASE_CTER"/>
    <property type="match status" value="1"/>
</dbReference>
<dbReference type="Proteomes" id="UP000178681">
    <property type="component" value="Unassembled WGS sequence"/>
</dbReference>
<evidence type="ECO:0000313" key="19">
    <source>
        <dbReference type="Proteomes" id="UP000178681"/>
    </source>
</evidence>
<dbReference type="Gene3D" id="3.40.50.300">
    <property type="entry name" value="P-loop containing nucleotide triphosphate hydrolases"/>
    <property type="match status" value="2"/>
</dbReference>
<dbReference type="InterPro" id="IPR027417">
    <property type="entry name" value="P-loop_NTPase"/>
</dbReference>
<comment type="caution">
    <text evidence="18">The sequence shown here is derived from an EMBL/GenBank/DDBJ whole genome shotgun (WGS) entry which is preliminary data.</text>
</comment>
<keyword evidence="2" id="KW-0540">Nuclease</keyword>
<dbReference type="SUPFAM" id="SSF52540">
    <property type="entry name" value="P-loop containing nucleoside triphosphate hydrolases"/>
    <property type="match status" value="1"/>
</dbReference>
<evidence type="ECO:0000256" key="13">
    <source>
        <dbReference type="ARBA" id="ARBA00034808"/>
    </source>
</evidence>
<feature type="domain" description="UvrD-like helicase C-terminal" evidence="17">
    <location>
        <begin position="310"/>
        <end position="588"/>
    </location>
</feature>
<evidence type="ECO:0000256" key="5">
    <source>
        <dbReference type="ARBA" id="ARBA00022801"/>
    </source>
</evidence>
<accession>A0A1F5Z0K7</accession>
<evidence type="ECO:0000256" key="14">
    <source>
        <dbReference type="ARBA" id="ARBA00048988"/>
    </source>
</evidence>
<evidence type="ECO:0000256" key="9">
    <source>
        <dbReference type="ARBA" id="ARBA00023125"/>
    </source>
</evidence>
<evidence type="ECO:0000256" key="12">
    <source>
        <dbReference type="ARBA" id="ARBA00034617"/>
    </source>
</evidence>
<dbReference type="InterPro" id="IPR013986">
    <property type="entry name" value="DExx_box_DNA_helicase_dom_sf"/>
</dbReference>
<dbReference type="InterPro" id="IPR011335">
    <property type="entry name" value="Restrct_endonuc-II-like"/>
</dbReference>